<dbReference type="AlphaFoldDB" id="A0A1G2JQ14"/>
<accession>A0A1G2JQ14</accession>
<gene>
    <name evidence="2" type="ORF">A2561_02380</name>
</gene>
<dbReference type="InterPro" id="IPR000551">
    <property type="entry name" value="MerR-type_HTH_dom"/>
</dbReference>
<comment type="caution">
    <text evidence="2">The sequence shown here is derived from an EMBL/GenBank/DDBJ whole genome shotgun (WGS) entry which is preliminary data.</text>
</comment>
<feature type="domain" description="HTH merR-type" evidence="1">
    <location>
        <begin position="30"/>
        <end position="96"/>
    </location>
</feature>
<evidence type="ECO:0000313" key="3">
    <source>
        <dbReference type="Proteomes" id="UP000178935"/>
    </source>
</evidence>
<dbReference type="GO" id="GO:0003677">
    <property type="term" value="F:DNA binding"/>
    <property type="evidence" value="ECO:0007669"/>
    <property type="project" value="InterPro"/>
</dbReference>
<dbReference type="SUPFAM" id="SSF46955">
    <property type="entry name" value="Putative DNA-binding domain"/>
    <property type="match status" value="1"/>
</dbReference>
<dbReference type="GO" id="GO:0006355">
    <property type="term" value="P:regulation of DNA-templated transcription"/>
    <property type="evidence" value="ECO:0007669"/>
    <property type="project" value="InterPro"/>
</dbReference>
<protein>
    <recommendedName>
        <fullName evidence="1">HTH merR-type domain-containing protein</fullName>
    </recommendedName>
</protein>
<dbReference type="Gene3D" id="1.10.1660.10">
    <property type="match status" value="1"/>
</dbReference>
<proteinExistence type="predicted"/>
<sequence length="169" mass="19969">MNSLEKGKKALLLVEAKKWLLSEKSKKTIYSSEIVKKICDIPYRRLSDWDRKDILPHQEREGVEGWRTFSFCDIFIIKIVSLLRNNGYSVGNIQNIYNWLSMHEKADSVVNNALHSNKNMYIATDMRTKHEVLTKNDFDKIPELCESSLFMFSLNSIFEELFKKMKIYY</sequence>
<evidence type="ECO:0000313" key="2">
    <source>
        <dbReference type="EMBL" id="OGZ89234.1"/>
    </source>
</evidence>
<dbReference type="Pfam" id="PF13411">
    <property type="entry name" value="MerR_1"/>
    <property type="match status" value="1"/>
</dbReference>
<reference evidence="2 3" key="1">
    <citation type="journal article" date="2016" name="Nat. Commun.">
        <title>Thousands of microbial genomes shed light on interconnected biogeochemical processes in an aquifer system.</title>
        <authorList>
            <person name="Anantharaman K."/>
            <person name="Brown C.T."/>
            <person name="Hug L.A."/>
            <person name="Sharon I."/>
            <person name="Castelle C.J."/>
            <person name="Probst A.J."/>
            <person name="Thomas B.C."/>
            <person name="Singh A."/>
            <person name="Wilkins M.J."/>
            <person name="Karaoz U."/>
            <person name="Brodie E.L."/>
            <person name="Williams K.H."/>
            <person name="Hubbard S.S."/>
            <person name="Banfield J.F."/>
        </authorList>
    </citation>
    <scope>NUCLEOTIDE SEQUENCE [LARGE SCALE GENOMIC DNA]</scope>
</reference>
<dbReference type="EMBL" id="MHPU01000009">
    <property type="protein sequence ID" value="OGZ89234.1"/>
    <property type="molecule type" value="Genomic_DNA"/>
</dbReference>
<dbReference type="InterPro" id="IPR009061">
    <property type="entry name" value="DNA-bd_dom_put_sf"/>
</dbReference>
<organism evidence="2 3">
    <name type="scientific">Candidatus Staskawiczbacteria bacterium RIFOXYD1_FULL_32_13</name>
    <dbReference type="NCBI Taxonomy" id="1802234"/>
    <lineage>
        <taxon>Bacteria</taxon>
        <taxon>Candidatus Staskawicziibacteriota</taxon>
    </lineage>
</organism>
<name>A0A1G2JQ14_9BACT</name>
<evidence type="ECO:0000259" key="1">
    <source>
        <dbReference type="Pfam" id="PF13411"/>
    </source>
</evidence>
<dbReference type="Proteomes" id="UP000178935">
    <property type="component" value="Unassembled WGS sequence"/>
</dbReference>